<feature type="signal peptide" evidence="2">
    <location>
        <begin position="1"/>
        <end position="20"/>
    </location>
</feature>
<evidence type="ECO:0000256" key="1">
    <source>
        <dbReference type="SAM" id="MobiDB-lite"/>
    </source>
</evidence>
<keyword evidence="2" id="KW-0732">Signal</keyword>
<organism evidence="3">
    <name type="scientific">Menopon gallinae</name>
    <name type="common">poultry shaft louse</name>
    <dbReference type="NCBI Taxonomy" id="328185"/>
    <lineage>
        <taxon>Eukaryota</taxon>
        <taxon>Metazoa</taxon>
        <taxon>Ecdysozoa</taxon>
        <taxon>Arthropoda</taxon>
        <taxon>Hexapoda</taxon>
        <taxon>Insecta</taxon>
        <taxon>Pterygota</taxon>
        <taxon>Neoptera</taxon>
        <taxon>Paraneoptera</taxon>
        <taxon>Psocodea</taxon>
        <taxon>Troctomorpha</taxon>
        <taxon>Phthiraptera</taxon>
        <taxon>Amblycera</taxon>
        <taxon>Menoponidae</taxon>
        <taxon>Menopon</taxon>
    </lineage>
</organism>
<evidence type="ECO:0000313" key="3">
    <source>
        <dbReference type="EMBL" id="KAL0266726.1"/>
    </source>
</evidence>
<sequence length="181" mass="18679">MKSLVLLFAVVASSVLLAEGVSPDVHDPSYRKTTSYIEKGDYLDAPQHGSGLHKHSDKNPHHDDSHSHEDSSEHRRHARDADDDVETRRLGGGSYSDRRPGSSSLGSGSYHQGSHGAGFGGSHGSHGSHGSGGLGGSHSGLGSGALHSGSHRPGSGLGSGSFYQGSSGSGHNRRPSSARLD</sequence>
<dbReference type="EMBL" id="JARGDH010000005">
    <property type="protein sequence ID" value="KAL0266726.1"/>
    <property type="molecule type" value="Genomic_DNA"/>
</dbReference>
<comment type="caution">
    <text evidence="3">The sequence shown here is derived from an EMBL/GenBank/DDBJ whole genome shotgun (WGS) entry which is preliminary data.</text>
</comment>
<evidence type="ECO:0000256" key="2">
    <source>
        <dbReference type="SAM" id="SignalP"/>
    </source>
</evidence>
<reference evidence="3" key="1">
    <citation type="journal article" date="2024" name="Gigascience">
        <title>Chromosome-level genome of the poultry shaft louse Menopon gallinae provides insight into the host-switching and adaptive evolution of parasitic lice.</title>
        <authorList>
            <person name="Xu Y."/>
            <person name="Ma L."/>
            <person name="Liu S."/>
            <person name="Liang Y."/>
            <person name="Liu Q."/>
            <person name="He Z."/>
            <person name="Tian L."/>
            <person name="Duan Y."/>
            <person name="Cai W."/>
            <person name="Li H."/>
            <person name="Song F."/>
        </authorList>
    </citation>
    <scope>NUCLEOTIDE SEQUENCE</scope>
    <source>
        <strain evidence="3">Cailab_2023a</strain>
    </source>
</reference>
<feature type="compositionally biased region" description="Basic residues" evidence="1">
    <location>
        <begin position="171"/>
        <end position="181"/>
    </location>
</feature>
<feature type="compositionally biased region" description="Gly residues" evidence="1">
    <location>
        <begin position="115"/>
        <end position="143"/>
    </location>
</feature>
<dbReference type="AlphaFoldDB" id="A0AAW2HAZ9"/>
<proteinExistence type="predicted"/>
<gene>
    <name evidence="3" type="ORF">PYX00_009194</name>
</gene>
<name>A0AAW2HAZ9_9NEOP</name>
<protein>
    <submittedName>
        <fullName evidence="3">Uncharacterized protein</fullName>
    </submittedName>
</protein>
<feature type="chain" id="PRO_5043318377" evidence="2">
    <location>
        <begin position="21"/>
        <end position="181"/>
    </location>
</feature>
<feature type="region of interest" description="Disordered" evidence="1">
    <location>
        <begin position="41"/>
        <end position="181"/>
    </location>
</feature>
<feature type="compositionally biased region" description="Low complexity" evidence="1">
    <location>
        <begin position="101"/>
        <end position="114"/>
    </location>
</feature>
<feature type="compositionally biased region" description="Low complexity" evidence="1">
    <location>
        <begin position="160"/>
        <end position="170"/>
    </location>
</feature>
<accession>A0AAW2HAZ9</accession>
<feature type="compositionally biased region" description="Basic and acidic residues" evidence="1">
    <location>
        <begin position="57"/>
        <end position="73"/>
    </location>
</feature>